<dbReference type="GO" id="GO:0071281">
    <property type="term" value="P:cellular response to iron ion"/>
    <property type="evidence" value="ECO:0007669"/>
    <property type="project" value="TreeGrafter"/>
</dbReference>
<protein>
    <submittedName>
        <fullName evidence="2">ABC transporter substrate-binding protein</fullName>
    </submittedName>
</protein>
<dbReference type="Pfam" id="PF01497">
    <property type="entry name" value="Peripla_BP_2"/>
    <property type="match status" value="1"/>
</dbReference>
<keyword evidence="3" id="KW-1185">Reference proteome</keyword>
<dbReference type="RefSeq" id="WP_155931658.1">
    <property type="nucleotide sequence ID" value="NZ_WODC01000001.1"/>
</dbReference>
<evidence type="ECO:0000313" key="3">
    <source>
        <dbReference type="Proteomes" id="UP000461162"/>
    </source>
</evidence>
<dbReference type="SUPFAM" id="SSF53807">
    <property type="entry name" value="Helical backbone' metal receptor"/>
    <property type="match status" value="1"/>
</dbReference>
<accession>A0A7K1KJP2</accession>
<dbReference type="Gene3D" id="3.40.50.1980">
    <property type="entry name" value="Nitrogenase molybdenum iron protein domain"/>
    <property type="match status" value="2"/>
</dbReference>
<comment type="caution">
    <text evidence="2">The sequence shown here is derived from an EMBL/GenBank/DDBJ whole genome shotgun (WGS) entry which is preliminary data.</text>
</comment>
<dbReference type="AlphaFoldDB" id="A0A7K1KJP2"/>
<dbReference type="InterPro" id="IPR050902">
    <property type="entry name" value="ABC_Transporter_SBP"/>
</dbReference>
<dbReference type="PROSITE" id="PS50983">
    <property type="entry name" value="FE_B12_PBP"/>
    <property type="match status" value="1"/>
</dbReference>
<reference evidence="2 3" key="1">
    <citation type="submission" date="2019-11" db="EMBL/GenBank/DDBJ databases">
        <title>Pseudodesulfovibrio alkaliphilus, sp. nov., an alkaliphilic sulfate-reducing bacteria from mud volcano of Taman peninsula, Russia.</title>
        <authorList>
            <person name="Frolova A."/>
            <person name="Merkel A.Y."/>
            <person name="Slobodkin A.I."/>
        </authorList>
    </citation>
    <scope>NUCLEOTIDE SEQUENCE [LARGE SCALE GENOMIC DNA]</scope>
    <source>
        <strain evidence="2 3">F-1</strain>
    </source>
</reference>
<evidence type="ECO:0000259" key="1">
    <source>
        <dbReference type="PROSITE" id="PS50983"/>
    </source>
</evidence>
<sequence>MIMALLPGQAQAHSVRDDTGRVIEVNQPFTRIISLYAAHTENLFQLGLDDAIIGVTDREDFPSTALEKPAFTARDTAERFLNAGPDLVLIRPEQRAAHAALWADLERQGVIVAAMEPSTVPEMYDYWRRLGILTGREVQAEEMVGQFKDGLFMARQRVDSIDPAQRPGVFFESIHRRISTFSPNSMPIFVMETAGGRNVAADAASRPGTTIADYGLERMLAKSSEIDVYLTRYGEMNPVNVKDITTSPAASHIKAVRDRNVFLVDERLVSLPTMRLLRGIDAIHTLLHPTMWN</sequence>
<dbReference type="PANTHER" id="PTHR30535:SF34">
    <property type="entry name" value="MOLYBDATE-BINDING PROTEIN MOLA"/>
    <property type="match status" value="1"/>
</dbReference>
<dbReference type="InterPro" id="IPR002491">
    <property type="entry name" value="ABC_transptr_periplasmic_BD"/>
</dbReference>
<proteinExistence type="predicted"/>
<feature type="domain" description="Fe/B12 periplasmic-binding" evidence="1">
    <location>
        <begin position="31"/>
        <end position="291"/>
    </location>
</feature>
<dbReference type="EMBL" id="WODC01000001">
    <property type="protein sequence ID" value="MUM76221.1"/>
    <property type="molecule type" value="Genomic_DNA"/>
</dbReference>
<organism evidence="2 3">
    <name type="scientific">Pseudodesulfovibrio alkaliphilus</name>
    <dbReference type="NCBI Taxonomy" id="2661613"/>
    <lineage>
        <taxon>Bacteria</taxon>
        <taxon>Pseudomonadati</taxon>
        <taxon>Thermodesulfobacteriota</taxon>
        <taxon>Desulfovibrionia</taxon>
        <taxon>Desulfovibrionales</taxon>
        <taxon>Desulfovibrionaceae</taxon>
    </lineage>
</organism>
<dbReference type="PANTHER" id="PTHR30535">
    <property type="entry name" value="VITAMIN B12-BINDING PROTEIN"/>
    <property type="match status" value="1"/>
</dbReference>
<name>A0A7K1KJP2_9BACT</name>
<dbReference type="Proteomes" id="UP000461162">
    <property type="component" value="Unassembled WGS sequence"/>
</dbReference>
<evidence type="ECO:0000313" key="2">
    <source>
        <dbReference type="EMBL" id="MUM76221.1"/>
    </source>
</evidence>
<gene>
    <name evidence="2" type="ORF">GKC30_01085</name>
</gene>